<feature type="region of interest" description="Disordered" evidence="1">
    <location>
        <begin position="1"/>
        <end position="28"/>
    </location>
</feature>
<dbReference type="Proteomes" id="UP001152562">
    <property type="component" value="Unassembled WGS sequence"/>
</dbReference>
<name>A0A9P0TMM8_PIEBR</name>
<feature type="compositionally biased region" description="Polar residues" evidence="1">
    <location>
        <begin position="1"/>
        <end position="10"/>
    </location>
</feature>
<comment type="caution">
    <text evidence="2">The sequence shown here is derived from an EMBL/GenBank/DDBJ whole genome shotgun (WGS) entry which is preliminary data.</text>
</comment>
<dbReference type="AlphaFoldDB" id="A0A9P0TMM8"/>
<reference evidence="2" key="1">
    <citation type="submission" date="2022-05" db="EMBL/GenBank/DDBJ databases">
        <authorList>
            <person name="Okamura Y."/>
        </authorList>
    </citation>
    <scope>NUCLEOTIDE SEQUENCE</scope>
</reference>
<proteinExistence type="predicted"/>
<evidence type="ECO:0000313" key="2">
    <source>
        <dbReference type="EMBL" id="CAH4035036.1"/>
    </source>
</evidence>
<organism evidence="2 3">
    <name type="scientific">Pieris brassicae</name>
    <name type="common">White butterfly</name>
    <name type="synonym">Large white butterfly</name>
    <dbReference type="NCBI Taxonomy" id="7116"/>
    <lineage>
        <taxon>Eukaryota</taxon>
        <taxon>Metazoa</taxon>
        <taxon>Ecdysozoa</taxon>
        <taxon>Arthropoda</taxon>
        <taxon>Hexapoda</taxon>
        <taxon>Insecta</taxon>
        <taxon>Pterygota</taxon>
        <taxon>Neoptera</taxon>
        <taxon>Endopterygota</taxon>
        <taxon>Lepidoptera</taxon>
        <taxon>Glossata</taxon>
        <taxon>Ditrysia</taxon>
        <taxon>Papilionoidea</taxon>
        <taxon>Pieridae</taxon>
        <taxon>Pierinae</taxon>
        <taxon>Pieris</taxon>
    </lineage>
</organism>
<protein>
    <submittedName>
        <fullName evidence="2">Uncharacterized protein</fullName>
    </submittedName>
</protein>
<dbReference type="EMBL" id="CALOZG010000042">
    <property type="protein sequence ID" value="CAH4035036.1"/>
    <property type="molecule type" value="Genomic_DNA"/>
</dbReference>
<accession>A0A9P0TMM8</accession>
<evidence type="ECO:0000256" key="1">
    <source>
        <dbReference type="SAM" id="MobiDB-lite"/>
    </source>
</evidence>
<evidence type="ECO:0000313" key="3">
    <source>
        <dbReference type="Proteomes" id="UP001152562"/>
    </source>
</evidence>
<gene>
    <name evidence="2" type="ORF">PIBRA_LOCUS11146</name>
</gene>
<sequence length="175" mass="18134">MSTSSRSSVTAEGGRGALSLSKKLGQPPPLHVVVGLAGRLHLFQKPQHGPVARRSPVGLAEVAEGRLVVLEGVVRAAPPVQRLPVSGIQAERLRAGTDAGGVQPQAGVARGQVQAALGPARARGGVPGELQVAQALEVLPSRGLEPARSEQRVPAGLHVQDASQQIFYLGRIRTD</sequence>
<keyword evidence="3" id="KW-1185">Reference proteome</keyword>